<sequence length="59" mass="7186">MQQYFSIILFIVGFAFFYLFIRKDVDEEKRMTKKGFVKFLSVMVLLFLITFSLVFLMER</sequence>
<gene>
    <name evidence="2" type="ORF">ACFSUN_14285</name>
</gene>
<evidence type="ECO:0000256" key="1">
    <source>
        <dbReference type="SAM" id="Phobius"/>
    </source>
</evidence>
<name>A0ABW5Q2R0_9BACI</name>
<reference evidence="3" key="1">
    <citation type="journal article" date="2019" name="Int. J. Syst. Evol. Microbiol.">
        <title>The Global Catalogue of Microorganisms (GCM) 10K type strain sequencing project: providing services to taxonomists for standard genome sequencing and annotation.</title>
        <authorList>
            <consortium name="The Broad Institute Genomics Platform"/>
            <consortium name="The Broad Institute Genome Sequencing Center for Infectious Disease"/>
            <person name="Wu L."/>
            <person name="Ma J."/>
        </authorList>
    </citation>
    <scope>NUCLEOTIDE SEQUENCE [LARGE SCALE GENOMIC DNA]</scope>
    <source>
        <strain evidence="3">TISTR 1858</strain>
    </source>
</reference>
<organism evidence="2 3">
    <name type="scientific">Oceanobacillus kapialis</name>
    <dbReference type="NCBI Taxonomy" id="481353"/>
    <lineage>
        <taxon>Bacteria</taxon>
        <taxon>Bacillati</taxon>
        <taxon>Bacillota</taxon>
        <taxon>Bacilli</taxon>
        <taxon>Bacillales</taxon>
        <taxon>Bacillaceae</taxon>
        <taxon>Oceanobacillus</taxon>
    </lineage>
</organism>
<dbReference type="EMBL" id="JBHUMX010000041">
    <property type="protein sequence ID" value="MFD2629952.1"/>
    <property type="molecule type" value="Genomic_DNA"/>
</dbReference>
<keyword evidence="1" id="KW-0812">Transmembrane</keyword>
<keyword evidence="1" id="KW-1133">Transmembrane helix</keyword>
<accession>A0ABW5Q2R0</accession>
<evidence type="ECO:0008006" key="4">
    <source>
        <dbReference type="Google" id="ProtNLM"/>
    </source>
</evidence>
<feature type="transmembrane region" description="Helical" evidence="1">
    <location>
        <begin position="35"/>
        <end position="57"/>
    </location>
</feature>
<feature type="transmembrane region" description="Helical" evidence="1">
    <location>
        <begin position="6"/>
        <end position="23"/>
    </location>
</feature>
<comment type="caution">
    <text evidence="2">The sequence shown here is derived from an EMBL/GenBank/DDBJ whole genome shotgun (WGS) entry which is preliminary data.</text>
</comment>
<evidence type="ECO:0000313" key="3">
    <source>
        <dbReference type="Proteomes" id="UP001597451"/>
    </source>
</evidence>
<dbReference type="RefSeq" id="WP_379562737.1">
    <property type="nucleotide sequence ID" value="NZ_CP085256.1"/>
</dbReference>
<keyword evidence="3" id="KW-1185">Reference proteome</keyword>
<keyword evidence="1" id="KW-0472">Membrane</keyword>
<protein>
    <recommendedName>
        <fullName evidence="4">DUF3976 domain-containing protein</fullName>
    </recommendedName>
</protein>
<evidence type="ECO:0000313" key="2">
    <source>
        <dbReference type="EMBL" id="MFD2629952.1"/>
    </source>
</evidence>
<dbReference type="Proteomes" id="UP001597451">
    <property type="component" value="Unassembled WGS sequence"/>
</dbReference>
<proteinExistence type="predicted"/>